<evidence type="ECO:0000313" key="2">
    <source>
        <dbReference type="Proteomes" id="UP000013638"/>
    </source>
</evidence>
<sequence>MFFYNKVAVPDGTKICLTKEEVFKILNNSLEMKVKGVVGTLF</sequence>
<comment type="caution">
    <text evidence="1">The sequence shown here is derived from an EMBL/GenBank/DDBJ whole genome shotgun (WGS) entry which is preliminary data.</text>
</comment>
<accession>R3KCZ7</accession>
<gene>
    <name evidence="1" type="ORF">WOU_02106</name>
</gene>
<name>R3KCZ7_ENTFL</name>
<evidence type="ECO:0000313" key="1">
    <source>
        <dbReference type="EMBL" id="EOK11361.1"/>
    </source>
</evidence>
<proteinExistence type="predicted"/>
<protein>
    <submittedName>
        <fullName evidence="1">Uncharacterized protein</fullName>
    </submittedName>
</protein>
<dbReference type="RefSeq" id="WP_010828935.1">
    <property type="nucleotide sequence ID" value="NZ_KB944862.1"/>
</dbReference>
<dbReference type="EMBL" id="ASDZ01000027">
    <property type="protein sequence ID" value="EOK11361.1"/>
    <property type="molecule type" value="Genomic_DNA"/>
</dbReference>
<organism evidence="1 2">
    <name type="scientific">Enterococcus faecalis ATCC 6055</name>
    <dbReference type="NCBI Taxonomy" id="1169311"/>
    <lineage>
        <taxon>Bacteria</taxon>
        <taxon>Bacillati</taxon>
        <taxon>Bacillota</taxon>
        <taxon>Bacilli</taxon>
        <taxon>Lactobacillales</taxon>
        <taxon>Enterococcaceae</taxon>
        <taxon>Enterococcus</taxon>
    </lineage>
</organism>
<dbReference type="PATRIC" id="fig|1169311.3.peg.2077"/>
<reference evidence="1 2" key="1">
    <citation type="submission" date="2013-02" db="EMBL/GenBank/DDBJ databases">
        <title>The Genome Sequence of Enterococcus faecalis ATCC_6055.</title>
        <authorList>
            <consortium name="The Broad Institute Genome Sequencing Platform"/>
            <consortium name="The Broad Institute Genome Sequencing Center for Infectious Disease"/>
            <person name="Earl A.M."/>
            <person name="Gilmore M.S."/>
            <person name="Lebreton F."/>
            <person name="Walker B."/>
            <person name="Young S.K."/>
            <person name="Zeng Q."/>
            <person name="Gargeya S."/>
            <person name="Fitzgerald M."/>
            <person name="Haas B."/>
            <person name="Abouelleil A."/>
            <person name="Alvarado L."/>
            <person name="Arachchi H.M."/>
            <person name="Berlin A.M."/>
            <person name="Chapman S.B."/>
            <person name="Dewar J."/>
            <person name="Goldberg J."/>
            <person name="Griggs A."/>
            <person name="Gujja S."/>
            <person name="Hansen M."/>
            <person name="Howarth C."/>
            <person name="Imamovic A."/>
            <person name="Larimer J."/>
            <person name="McCowan C."/>
            <person name="Murphy C."/>
            <person name="Neiman D."/>
            <person name="Pearson M."/>
            <person name="Priest M."/>
            <person name="Roberts A."/>
            <person name="Saif S."/>
            <person name="Shea T."/>
            <person name="Sisk P."/>
            <person name="Sykes S."/>
            <person name="Wortman J."/>
            <person name="Nusbaum C."/>
            <person name="Birren B."/>
        </authorList>
    </citation>
    <scope>NUCLEOTIDE SEQUENCE [LARGE SCALE GENOMIC DNA]</scope>
    <source>
        <strain evidence="1 2">ATCC 6055</strain>
    </source>
</reference>
<dbReference type="HOGENOM" id="CLU_3251032_0_0_9"/>
<dbReference type="AlphaFoldDB" id="R3KCZ7"/>
<dbReference type="Proteomes" id="UP000013638">
    <property type="component" value="Unassembled WGS sequence"/>
</dbReference>